<dbReference type="GO" id="GO:0061542">
    <property type="term" value="F:3-demethylubiquinol 3-O-methyltransferase activity"/>
    <property type="evidence" value="ECO:0007669"/>
    <property type="project" value="UniProtKB-EC"/>
</dbReference>
<keyword evidence="2" id="KW-1185">Reference proteome</keyword>
<protein>
    <submittedName>
        <fullName evidence="1">Class I SAM-dependent methyltransferase</fullName>
        <ecNumber evidence="1">2.1.1.222</ecNumber>
        <ecNumber evidence="1">2.1.1.64</ecNumber>
    </submittedName>
</protein>
<sequence length="277" mass="31983">MKTPIHVKDHAVSGESFRLEYDERFHMYITSPKPSREALPSYYASEDYISHTDGKRSLFEKIYQVVKGITLSRKHKLLTSYLPAKGSLLDIGAGTGDFLEYVSKKGWDVSGVEPSEKARNLATQKNIQLTEALPEEKTTYDAITMWHVLEHVYDLNEQLIWLKNNLSREGVLFIAVPNFESYDASLYKTDWAAYDVPRHLYHFSRKAIQLLFEEQDMKVIDVHPMKFDAFYVSLLSEKYRSGKMNFLKAFLSGWRSNQKATKTGAYSSLIYVIKHKA</sequence>
<keyword evidence="1" id="KW-0808">Transferase</keyword>
<dbReference type="InterPro" id="IPR029063">
    <property type="entry name" value="SAM-dependent_MTases_sf"/>
</dbReference>
<proteinExistence type="predicted"/>
<dbReference type="Pfam" id="PF13489">
    <property type="entry name" value="Methyltransf_23"/>
    <property type="match status" value="1"/>
</dbReference>
<dbReference type="SUPFAM" id="SSF53335">
    <property type="entry name" value="S-adenosyl-L-methionine-dependent methyltransferases"/>
    <property type="match status" value="1"/>
</dbReference>
<organism evidence="1 2">
    <name type="scientific">Dokdonia ponticola</name>
    <dbReference type="NCBI Taxonomy" id="2041041"/>
    <lineage>
        <taxon>Bacteria</taxon>
        <taxon>Pseudomonadati</taxon>
        <taxon>Bacteroidota</taxon>
        <taxon>Flavobacteriia</taxon>
        <taxon>Flavobacteriales</taxon>
        <taxon>Flavobacteriaceae</taxon>
        <taxon>Dokdonia</taxon>
    </lineage>
</organism>
<dbReference type="PANTHER" id="PTHR43861:SF6">
    <property type="entry name" value="METHYLTRANSFERASE TYPE 11"/>
    <property type="match status" value="1"/>
</dbReference>
<dbReference type="Proteomes" id="UP001596043">
    <property type="component" value="Unassembled WGS sequence"/>
</dbReference>
<dbReference type="GO" id="GO:0032259">
    <property type="term" value="P:methylation"/>
    <property type="evidence" value="ECO:0007669"/>
    <property type="project" value="UniProtKB-KW"/>
</dbReference>
<name>A0ABV9HUA0_9FLAO</name>
<evidence type="ECO:0000313" key="1">
    <source>
        <dbReference type="EMBL" id="MFC4633752.1"/>
    </source>
</evidence>
<comment type="caution">
    <text evidence="1">The sequence shown here is derived from an EMBL/GenBank/DDBJ whole genome shotgun (WGS) entry which is preliminary data.</text>
</comment>
<dbReference type="PANTHER" id="PTHR43861">
    <property type="entry name" value="TRANS-ACONITATE 2-METHYLTRANSFERASE-RELATED"/>
    <property type="match status" value="1"/>
</dbReference>
<accession>A0ABV9HUA0</accession>
<dbReference type="EC" id="2.1.1.64" evidence="1"/>
<keyword evidence="1" id="KW-0489">Methyltransferase</keyword>
<dbReference type="Gene3D" id="3.40.50.150">
    <property type="entry name" value="Vaccinia Virus protein VP39"/>
    <property type="match status" value="1"/>
</dbReference>
<reference evidence="2" key="1">
    <citation type="journal article" date="2019" name="Int. J. Syst. Evol. Microbiol.">
        <title>The Global Catalogue of Microorganisms (GCM) 10K type strain sequencing project: providing services to taxonomists for standard genome sequencing and annotation.</title>
        <authorList>
            <consortium name="The Broad Institute Genomics Platform"/>
            <consortium name="The Broad Institute Genome Sequencing Center for Infectious Disease"/>
            <person name="Wu L."/>
            <person name="Ma J."/>
        </authorList>
    </citation>
    <scope>NUCLEOTIDE SEQUENCE [LARGE SCALE GENOMIC DNA]</scope>
    <source>
        <strain evidence="2">YJ-61-S</strain>
    </source>
</reference>
<dbReference type="GO" id="GO:0102208">
    <property type="term" value="F:2-polyprenyl-6-hydroxyphenol methylase activity"/>
    <property type="evidence" value="ECO:0007669"/>
    <property type="project" value="UniProtKB-EC"/>
</dbReference>
<dbReference type="EC" id="2.1.1.222" evidence="1"/>
<dbReference type="CDD" id="cd02440">
    <property type="entry name" value="AdoMet_MTases"/>
    <property type="match status" value="1"/>
</dbReference>
<gene>
    <name evidence="1" type="ORF">ACFO3O_07530</name>
</gene>
<evidence type="ECO:0000313" key="2">
    <source>
        <dbReference type="Proteomes" id="UP001596043"/>
    </source>
</evidence>
<dbReference type="RefSeq" id="WP_379977979.1">
    <property type="nucleotide sequence ID" value="NZ_JBHSFV010000003.1"/>
</dbReference>
<dbReference type="EMBL" id="JBHSFV010000003">
    <property type="protein sequence ID" value="MFC4633752.1"/>
    <property type="molecule type" value="Genomic_DNA"/>
</dbReference>